<dbReference type="Pfam" id="PF00646">
    <property type="entry name" value="F-box"/>
    <property type="match status" value="1"/>
</dbReference>
<accession>A0AAN7FKK9</accession>
<dbReference type="Proteomes" id="UP001324115">
    <property type="component" value="Unassembled WGS sequence"/>
</dbReference>
<dbReference type="InterPro" id="IPR001810">
    <property type="entry name" value="F-box_dom"/>
</dbReference>
<dbReference type="PANTHER" id="PTHR31111:SF136">
    <property type="entry name" value="F-BOX ASSOCIATED DOMAIN-CONTAINING PROTEIN"/>
    <property type="match status" value="1"/>
</dbReference>
<dbReference type="EMBL" id="JAXUIC010000004">
    <property type="protein sequence ID" value="KAK4592639.1"/>
    <property type="molecule type" value="Genomic_DNA"/>
</dbReference>
<reference evidence="2 3" key="1">
    <citation type="journal article" date="2023" name="G3 (Bethesda)">
        <title>A haplotype-resolved chromosome-scale genome for Quercus rubra L. provides insights into the genetics of adaptive traits for red oak species.</title>
        <authorList>
            <person name="Kapoor B."/>
            <person name="Jenkins J."/>
            <person name="Schmutz J."/>
            <person name="Zhebentyayeva T."/>
            <person name="Kuelheim C."/>
            <person name="Coggeshall M."/>
            <person name="Heim C."/>
            <person name="Lasky J.R."/>
            <person name="Leites L."/>
            <person name="Islam-Faridi N."/>
            <person name="Romero-Severson J."/>
            <person name="DeLeo V.L."/>
            <person name="Lucas S.M."/>
            <person name="Lazic D."/>
            <person name="Gailing O."/>
            <person name="Carlson J."/>
            <person name="Staton M."/>
        </authorList>
    </citation>
    <scope>NUCLEOTIDE SEQUENCE [LARGE SCALE GENOMIC DNA]</scope>
    <source>
        <strain evidence="2">Pseudo-F2</strain>
    </source>
</reference>
<name>A0AAN7FKK9_QUERU</name>
<dbReference type="PANTHER" id="PTHR31111">
    <property type="entry name" value="BNAA05G37150D PROTEIN-RELATED"/>
    <property type="match status" value="1"/>
</dbReference>
<evidence type="ECO:0000313" key="3">
    <source>
        <dbReference type="Proteomes" id="UP001324115"/>
    </source>
</evidence>
<dbReference type="CDD" id="cd22157">
    <property type="entry name" value="F-box_AtFBW1-like"/>
    <property type="match status" value="1"/>
</dbReference>
<sequence length="240" mass="27758">MRTYVSRKRAMLTYVPEELLVKILSLLPPKSLIRFRSVCKTWDSFIGNPDFFSKNLLNHSIIISPENADDHRFLVVDGRDKFTGENVGFGLDLKSNDLKVVRIRTYLPMPDTSDCDFVLKNEIVAFDMSQETFSMTKVPDKCCVESNNYRRWRTLTELKKRVAMIRYTSESSNITCNLWVLLEFGVKESWTKLFTIIPASLLGRPLGLWKNGKFFLTDTMGHLLLWDPFTGEIKKLNVAE</sequence>
<keyword evidence="3" id="KW-1185">Reference proteome</keyword>
<gene>
    <name evidence="2" type="ORF">RGQ29_016964</name>
</gene>
<evidence type="ECO:0000259" key="1">
    <source>
        <dbReference type="PROSITE" id="PS50181"/>
    </source>
</evidence>
<dbReference type="SUPFAM" id="SSF81383">
    <property type="entry name" value="F-box domain"/>
    <property type="match status" value="1"/>
</dbReference>
<dbReference type="Gene3D" id="1.20.1280.50">
    <property type="match status" value="1"/>
</dbReference>
<dbReference type="PROSITE" id="PS50181">
    <property type="entry name" value="FBOX"/>
    <property type="match status" value="1"/>
</dbReference>
<feature type="domain" description="F-box" evidence="1">
    <location>
        <begin position="9"/>
        <end position="55"/>
    </location>
</feature>
<organism evidence="2 3">
    <name type="scientific">Quercus rubra</name>
    <name type="common">Northern red oak</name>
    <name type="synonym">Quercus borealis</name>
    <dbReference type="NCBI Taxonomy" id="3512"/>
    <lineage>
        <taxon>Eukaryota</taxon>
        <taxon>Viridiplantae</taxon>
        <taxon>Streptophyta</taxon>
        <taxon>Embryophyta</taxon>
        <taxon>Tracheophyta</taxon>
        <taxon>Spermatophyta</taxon>
        <taxon>Magnoliopsida</taxon>
        <taxon>eudicotyledons</taxon>
        <taxon>Gunneridae</taxon>
        <taxon>Pentapetalae</taxon>
        <taxon>rosids</taxon>
        <taxon>fabids</taxon>
        <taxon>Fagales</taxon>
        <taxon>Fagaceae</taxon>
        <taxon>Quercus</taxon>
    </lineage>
</organism>
<protein>
    <recommendedName>
        <fullName evidence="1">F-box domain-containing protein</fullName>
    </recommendedName>
</protein>
<dbReference type="AlphaFoldDB" id="A0AAN7FKK9"/>
<dbReference type="SMART" id="SM00256">
    <property type="entry name" value="FBOX"/>
    <property type="match status" value="1"/>
</dbReference>
<comment type="caution">
    <text evidence="2">The sequence shown here is derived from an EMBL/GenBank/DDBJ whole genome shotgun (WGS) entry which is preliminary data.</text>
</comment>
<proteinExistence type="predicted"/>
<evidence type="ECO:0000313" key="2">
    <source>
        <dbReference type="EMBL" id="KAK4592639.1"/>
    </source>
</evidence>
<dbReference type="InterPro" id="IPR036047">
    <property type="entry name" value="F-box-like_dom_sf"/>
</dbReference>